<protein>
    <submittedName>
        <fullName evidence="15">Uncharacterized protein</fullName>
    </submittedName>
</protein>
<accession>A0AAV4NX41</accession>
<evidence type="ECO:0000256" key="10">
    <source>
        <dbReference type="ARBA" id="ARBA00023201"/>
    </source>
</evidence>
<keyword evidence="16" id="KW-1185">Reference proteome</keyword>
<keyword evidence="13" id="KW-0175">Coiled coil</keyword>
<gene>
    <name evidence="15" type="primary">AVEN_142737_1</name>
    <name evidence="15" type="ORF">CDAR_269321</name>
</gene>
<evidence type="ECO:0000256" key="8">
    <source>
        <dbReference type="ARBA" id="ARBA00023065"/>
    </source>
</evidence>
<keyword evidence="7" id="KW-0915">Sodium</keyword>
<comment type="caution">
    <text evidence="15">The sequence shown here is derived from an EMBL/GenBank/DDBJ whole genome shotgun (WGS) entry which is preliminary data.</text>
</comment>
<dbReference type="GO" id="GO:0005272">
    <property type="term" value="F:sodium channel activity"/>
    <property type="evidence" value="ECO:0007669"/>
    <property type="project" value="UniProtKB-KW"/>
</dbReference>
<evidence type="ECO:0000256" key="5">
    <source>
        <dbReference type="ARBA" id="ARBA00022692"/>
    </source>
</evidence>
<evidence type="ECO:0000256" key="9">
    <source>
        <dbReference type="ARBA" id="ARBA00023136"/>
    </source>
</evidence>
<evidence type="ECO:0000256" key="4">
    <source>
        <dbReference type="ARBA" id="ARBA00022461"/>
    </source>
</evidence>
<comment type="subcellular location">
    <subcellularLocation>
        <location evidence="1">Membrane</location>
        <topology evidence="1">Multi-pass membrane protein</topology>
    </subcellularLocation>
</comment>
<name>A0AAV4NX41_9ARAC</name>
<feature type="transmembrane region" description="Helical" evidence="14">
    <location>
        <begin position="75"/>
        <end position="96"/>
    </location>
</feature>
<dbReference type="InterPro" id="IPR001873">
    <property type="entry name" value="ENaC"/>
</dbReference>
<evidence type="ECO:0000256" key="14">
    <source>
        <dbReference type="SAM" id="Phobius"/>
    </source>
</evidence>
<evidence type="ECO:0000256" key="6">
    <source>
        <dbReference type="ARBA" id="ARBA00022989"/>
    </source>
</evidence>
<evidence type="ECO:0000256" key="2">
    <source>
        <dbReference type="ARBA" id="ARBA00007193"/>
    </source>
</evidence>
<evidence type="ECO:0000256" key="1">
    <source>
        <dbReference type="ARBA" id="ARBA00004141"/>
    </source>
</evidence>
<sequence length="225" mass="26372">MNDFEVENYEWNLKDPYSNYSHWSPKPKVVEKREERSCGNSKKLKRLVHRFSQTTSLHGVKYMCLRDKSPRIFKAIYRILFVCCFLFVVINEIVLLQEALGRTTTINSINKDMKAGRDEDPGYFPEYPVITVCRKPPYKADLNSSYLEMVEYIFLTLGFPMVSLTPRELSHVVQMAAYANDYSSKLEPDTLVFKKKLEELENKFQALKNQEEFNLTNFILKHSLA</sequence>
<evidence type="ECO:0000256" key="12">
    <source>
        <dbReference type="RuleBase" id="RU000679"/>
    </source>
</evidence>
<keyword evidence="5 12" id="KW-0812">Transmembrane</keyword>
<keyword evidence="11 12" id="KW-0407">Ion channel</keyword>
<keyword evidence="10 12" id="KW-0739">Sodium transport</keyword>
<dbReference type="GO" id="GO:0016020">
    <property type="term" value="C:membrane"/>
    <property type="evidence" value="ECO:0007669"/>
    <property type="project" value="UniProtKB-SubCell"/>
</dbReference>
<evidence type="ECO:0000256" key="3">
    <source>
        <dbReference type="ARBA" id="ARBA00022448"/>
    </source>
</evidence>
<keyword evidence="9 14" id="KW-0472">Membrane</keyword>
<dbReference type="EMBL" id="BPLQ01002047">
    <property type="protein sequence ID" value="GIX88199.1"/>
    <property type="molecule type" value="Genomic_DNA"/>
</dbReference>
<keyword evidence="3 12" id="KW-0813">Transport</keyword>
<dbReference type="AlphaFoldDB" id="A0AAV4NX41"/>
<dbReference type="Pfam" id="PF00858">
    <property type="entry name" value="ASC"/>
    <property type="match status" value="1"/>
</dbReference>
<evidence type="ECO:0000313" key="16">
    <source>
        <dbReference type="Proteomes" id="UP001054837"/>
    </source>
</evidence>
<keyword evidence="4 12" id="KW-0894">Sodium channel</keyword>
<reference evidence="15 16" key="1">
    <citation type="submission" date="2021-06" db="EMBL/GenBank/DDBJ databases">
        <title>Caerostris darwini draft genome.</title>
        <authorList>
            <person name="Kono N."/>
            <person name="Arakawa K."/>
        </authorList>
    </citation>
    <scope>NUCLEOTIDE SEQUENCE [LARGE SCALE GENOMIC DNA]</scope>
</reference>
<keyword evidence="8 12" id="KW-0406">Ion transport</keyword>
<organism evidence="15 16">
    <name type="scientific">Caerostris darwini</name>
    <dbReference type="NCBI Taxonomy" id="1538125"/>
    <lineage>
        <taxon>Eukaryota</taxon>
        <taxon>Metazoa</taxon>
        <taxon>Ecdysozoa</taxon>
        <taxon>Arthropoda</taxon>
        <taxon>Chelicerata</taxon>
        <taxon>Arachnida</taxon>
        <taxon>Araneae</taxon>
        <taxon>Araneomorphae</taxon>
        <taxon>Entelegynae</taxon>
        <taxon>Araneoidea</taxon>
        <taxon>Araneidae</taxon>
        <taxon>Caerostris</taxon>
    </lineage>
</organism>
<evidence type="ECO:0000256" key="13">
    <source>
        <dbReference type="SAM" id="Coils"/>
    </source>
</evidence>
<comment type="similarity">
    <text evidence="2 12">Belongs to the amiloride-sensitive sodium channel (TC 1.A.6) family.</text>
</comment>
<dbReference type="Proteomes" id="UP001054837">
    <property type="component" value="Unassembled WGS sequence"/>
</dbReference>
<proteinExistence type="inferred from homology"/>
<evidence type="ECO:0000313" key="15">
    <source>
        <dbReference type="EMBL" id="GIX88199.1"/>
    </source>
</evidence>
<evidence type="ECO:0000256" key="7">
    <source>
        <dbReference type="ARBA" id="ARBA00023053"/>
    </source>
</evidence>
<keyword evidence="6 14" id="KW-1133">Transmembrane helix</keyword>
<feature type="coiled-coil region" evidence="13">
    <location>
        <begin position="190"/>
        <end position="217"/>
    </location>
</feature>
<evidence type="ECO:0000256" key="11">
    <source>
        <dbReference type="ARBA" id="ARBA00023303"/>
    </source>
</evidence>